<accession>A0A643FCR2</accession>
<feature type="transmembrane region" description="Helical" evidence="2">
    <location>
        <begin position="81"/>
        <end position="101"/>
    </location>
</feature>
<evidence type="ECO:0000313" key="3">
    <source>
        <dbReference type="EMBL" id="KAB0581598.1"/>
    </source>
</evidence>
<feature type="transmembrane region" description="Helical" evidence="2">
    <location>
        <begin position="108"/>
        <end position="129"/>
    </location>
</feature>
<dbReference type="AlphaFoldDB" id="A0A643FCR2"/>
<name>A0A643FCR2_IDEDE</name>
<keyword evidence="4" id="KW-1185">Reference proteome</keyword>
<dbReference type="GO" id="GO:0046521">
    <property type="term" value="P:sphingoid catabolic process"/>
    <property type="evidence" value="ECO:0007669"/>
    <property type="project" value="TreeGrafter"/>
</dbReference>
<keyword evidence="2" id="KW-0472">Membrane</keyword>
<dbReference type="GO" id="GO:0016020">
    <property type="term" value="C:membrane"/>
    <property type="evidence" value="ECO:0007669"/>
    <property type="project" value="GOC"/>
</dbReference>
<dbReference type="PANTHER" id="PTHR28026">
    <property type="entry name" value="DUF962 DOMAIN PROTEIN (AFU_ORTHOLOGUE AFUA_8G05310)"/>
    <property type="match status" value="1"/>
</dbReference>
<feature type="transmembrane region" description="Helical" evidence="2">
    <location>
        <begin position="141"/>
        <end position="162"/>
    </location>
</feature>
<dbReference type="Pfam" id="PF06127">
    <property type="entry name" value="Mpo1-like"/>
    <property type="match status" value="1"/>
</dbReference>
<dbReference type="EMBL" id="VZPB01000024">
    <property type="protein sequence ID" value="KAB0581598.1"/>
    <property type="molecule type" value="Genomic_DNA"/>
</dbReference>
<feature type="transmembrane region" description="Helical" evidence="2">
    <location>
        <begin position="25"/>
        <end position="43"/>
    </location>
</feature>
<dbReference type="Proteomes" id="UP000430120">
    <property type="component" value="Unassembled WGS sequence"/>
</dbReference>
<reference evidence="3 4" key="1">
    <citation type="submission" date="2019-09" db="EMBL/GenBank/DDBJ databases">
        <title>Draft genome sequences of 48 bacterial type strains from the CCUG.</title>
        <authorList>
            <person name="Tunovic T."/>
            <person name="Pineiro-Iglesias B."/>
            <person name="Unosson C."/>
            <person name="Inganas E."/>
            <person name="Ohlen M."/>
            <person name="Cardew S."/>
            <person name="Jensie-Markopoulos S."/>
            <person name="Salva-Serra F."/>
            <person name="Jaen-Luchoro D."/>
            <person name="Karlsson R."/>
            <person name="Svensson-Stadler L."/>
            <person name="Chun J."/>
            <person name="Moore E."/>
        </authorList>
    </citation>
    <scope>NUCLEOTIDE SEQUENCE [LARGE SCALE GENOMIC DNA]</scope>
    <source>
        <strain evidence="3 4">CCUG 30977</strain>
    </source>
</reference>
<gene>
    <name evidence="3" type="ORF">F7Q92_11585</name>
</gene>
<keyword evidence="2" id="KW-1133">Transmembrane helix</keyword>
<evidence type="ECO:0000256" key="1">
    <source>
        <dbReference type="SAM" id="MobiDB-lite"/>
    </source>
</evidence>
<evidence type="ECO:0000256" key="2">
    <source>
        <dbReference type="SAM" id="Phobius"/>
    </source>
</evidence>
<proteinExistence type="predicted"/>
<organism evidence="3 4">
    <name type="scientific">Ideonella dechloratans</name>
    <dbReference type="NCBI Taxonomy" id="36863"/>
    <lineage>
        <taxon>Bacteria</taxon>
        <taxon>Pseudomonadati</taxon>
        <taxon>Pseudomonadota</taxon>
        <taxon>Betaproteobacteria</taxon>
        <taxon>Burkholderiales</taxon>
        <taxon>Sphaerotilaceae</taxon>
        <taxon>Ideonella</taxon>
    </lineage>
</organism>
<keyword evidence="2" id="KW-0812">Transmembrane</keyword>
<dbReference type="InterPro" id="IPR009305">
    <property type="entry name" value="Mpo1-like"/>
</dbReference>
<feature type="region of interest" description="Disordered" evidence="1">
    <location>
        <begin position="172"/>
        <end position="202"/>
    </location>
</feature>
<dbReference type="PANTHER" id="PTHR28026:SF9">
    <property type="entry name" value="2-HYDROXY-PALMITIC ACID DIOXYGENASE MPO1"/>
    <property type="match status" value="1"/>
</dbReference>
<sequence length="202" mass="21988">MATLFRPADELLVEYARFHRDRRNIHTHLVGIPLMVFGLAVLCSRPPLAAADWAGLRWVLTPAVLLWALSTPWYLSRGLPGLGLLVGLMHAVLVLMATPLGQAGHATWLGWGLGSLLAGGLLHLAGHYYEGRAPGIVQDLIDLLAAPLFVAAEMLFSLGWLATLRQKVEREAGPPRLRDLTGPLTSTPGEGRRTPRPHRAAR</sequence>
<comment type="caution">
    <text evidence="3">The sequence shown here is derived from an EMBL/GenBank/DDBJ whole genome shotgun (WGS) entry which is preliminary data.</text>
</comment>
<dbReference type="OrthoDB" id="5515308at2"/>
<evidence type="ECO:0000313" key="4">
    <source>
        <dbReference type="Proteomes" id="UP000430120"/>
    </source>
</evidence>
<dbReference type="RefSeq" id="WP_151124300.1">
    <property type="nucleotide sequence ID" value="NZ_CP088081.1"/>
</dbReference>
<protein>
    <submittedName>
        <fullName evidence="3">DUF962 domain-containing protein</fullName>
    </submittedName>
</protein>